<feature type="domain" description="Beta-lactamase-related" evidence="1">
    <location>
        <begin position="36"/>
        <end position="299"/>
    </location>
</feature>
<evidence type="ECO:0000313" key="3">
    <source>
        <dbReference type="Proteomes" id="UP000838686"/>
    </source>
</evidence>
<dbReference type="EMBL" id="CAKMMF010000023">
    <property type="protein sequence ID" value="CAH1214399.1"/>
    <property type="molecule type" value="Genomic_DNA"/>
</dbReference>
<dbReference type="SUPFAM" id="SSF56601">
    <property type="entry name" value="beta-lactamase/transpeptidase-like"/>
    <property type="match status" value="1"/>
</dbReference>
<sequence length="481" mass="54219">MGIVKDTPENHGLSSKALLDFFTEIEQLRLEVNSFMLLQDGRATAQFWRKPYTMNGPQLLFSLSKSFTSIAVGIACDYGYLDLQDKVIAFFPSKLPNSISPNLAKMTIHHLLSMNAGHHDNIYSVVAAEQDWVQTFLALAVEHEPGTYYRYSTHSTYMLSAIIEQATGQSLVDFLMPKLFEPLGIPRPSWETCPMGIAAGGMGLSLSTESIAKFGQMLLNQGMYEGRRIVSESYIAVATAKQSDNRLMGAGRADSVQGYGYQFHLCRHGCYRGDGSFGQLCFVAPEQQIVIAATASFNNMGELQALLDLIYAHIIQQVGNTDPCSTADQAKLEQRLSSMSCTIPVFKPVPDFMRQVNNHCYMMDENPQRLAKVRFFLQEERLQLHLLYGDDREDRLAFDFTKAVHTKSVFAKDLSMQLQEVVTYASWQHDNTLQLTLMYIETPYRVTYTIIFKEKAIDLQFNINVSLTLSDYKARGSLFPH</sequence>
<name>A0ABM9CHI4_9BACL</name>
<comment type="caution">
    <text evidence="2">The sequence shown here is derived from an EMBL/GenBank/DDBJ whole genome shotgun (WGS) entry which is preliminary data.</text>
</comment>
<dbReference type="InterPro" id="IPR001466">
    <property type="entry name" value="Beta-lactam-related"/>
</dbReference>
<proteinExistence type="predicted"/>
<accession>A0ABM9CHI4</accession>
<dbReference type="RefSeq" id="WP_236344155.1">
    <property type="nucleotide sequence ID" value="NZ_CAKMMF010000023.1"/>
</dbReference>
<dbReference type="PANTHER" id="PTHR43283">
    <property type="entry name" value="BETA-LACTAMASE-RELATED"/>
    <property type="match status" value="1"/>
</dbReference>
<dbReference type="InterPro" id="IPR050789">
    <property type="entry name" value="Diverse_Enzym_Activities"/>
</dbReference>
<dbReference type="PANTHER" id="PTHR43283:SF7">
    <property type="entry name" value="BETA-LACTAMASE-RELATED DOMAIN-CONTAINING PROTEIN"/>
    <property type="match status" value="1"/>
</dbReference>
<keyword evidence="3" id="KW-1185">Reference proteome</keyword>
<organism evidence="2 3">
    <name type="scientific">Paenibacillus plantiphilus</name>
    <dbReference type="NCBI Taxonomy" id="2905650"/>
    <lineage>
        <taxon>Bacteria</taxon>
        <taxon>Bacillati</taxon>
        <taxon>Bacillota</taxon>
        <taxon>Bacilli</taxon>
        <taxon>Bacillales</taxon>
        <taxon>Paenibacillaceae</taxon>
        <taxon>Paenibacillus</taxon>
    </lineage>
</organism>
<reference evidence="2" key="1">
    <citation type="submission" date="2022-01" db="EMBL/GenBank/DDBJ databases">
        <authorList>
            <person name="Criscuolo A."/>
        </authorList>
    </citation>
    <scope>NUCLEOTIDE SEQUENCE</scope>
    <source>
        <strain evidence="2">CIP111893</strain>
    </source>
</reference>
<dbReference type="Proteomes" id="UP000838686">
    <property type="component" value="Unassembled WGS sequence"/>
</dbReference>
<dbReference type="InterPro" id="IPR012338">
    <property type="entry name" value="Beta-lactam/transpept-like"/>
</dbReference>
<protein>
    <recommendedName>
        <fullName evidence="1">Beta-lactamase-related domain-containing protein</fullName>
    </recommendedName>
</protein>
<evidence type="ECO:0000313" key="2">
    <source>
        <dbReference type="EMBL" id="CAH1214399.1"/>
    </source>
</evidence>
<dbReference type="Pfam" id="PF00144">
    <property type="entry name" value="Beta-lactamase"/>
    <property type="match status" value="1"/>
</dbReference>
<evidence type="ECO:0000259" key="1">
    <source>
        <dbReference type="Pfam" id="PF00144"/>
    </source>
</evidence>
<gene>
    <name evidence="2" type="ORF">PAECIP111893_03793</name>
</gene>
<dbReference type="Gene3D" id="3.40.710.10">
    <property type="entry name" value="DD-peptidase/beta-lactamase superfamily"/>
    <property type="match status" value="1"/>
</dbReference>